<gene>
    <name evidence="2" type="ORF">SAMN05444921_11946</name>
</gene>
<keyword evidence="3" id="KW-1185">Reference proteome</keyword>
<dbReference type="Gene3D" id="3.20.20.140">
    <property type="entry name" value="Metal-dependent hydrolases"/>
    <property type="match status" value="1"/>
</dbReference>
<dbReference type="GO" id="GO:0016810">
    <property type="term" value="F:hydrolase activity, acting on carbon-nitrogen (but not peptide) bonds"/>
    <property type="evidence" value="ECO:0007669"/>
    <property type="project" value="InterPro"/>
</dbReference>
<evidence type="ECO:0000259" key="1">
    <source>
        <dbReference type="Pfam" id="PF07969"/>
    </source>
</evidence>
<dbReference type="STRING" id="1196353.SAMN05444921_11946"/>
<dbReference type="InterPro" id="IPR013108">
    <property type="entry name" value="Amidohydro_3"/>
</dbReference>
<accession>A0A1G9YNH5</accession>
<evidence type="ECO:0000313" key="3">
    <source>
        <dbReference type="Proteomes" id="UP000199063"/>
    </source>
</evidence>
<dbReference type="SUPFAM" id="SSF51338">
    <property type="entry name" value="Composite domain of metallo-dependent hydrolases"/>
    <property type="match status" value="1"/>
</dbReference>
<organism evidence="2 3">
    <name type="scientific">Streptomyces wuyuanensis</name>
    <dbReference type="NCBI Taxonomy" id="1196353"/>
    <lineage>
        <taxon>Bacteria</taxon>
        <taxon>Bacillati</taxon>
        <taxon>Actinomycetota</taxon>
        <taxon>Actinomycetes</taxon>
        <taxon>Kitasatosporales</taxon>
        <taxon>Streptomycetaceae</taxon>
        <taxon>Streptomyces</taxon>
    </lineage>
</organism>
<feature type="domain" description="Amidohydrolase 3" evidence="1">
    <location>
        <begin position="12"/>
        <end position="80"/>
    </location>
</feature>
<proteinExistence type="predicted"/>
<dbReference type="EMBL" id="FNHI01000019">
    <property type="protein sequence ID" value="SDN10719.1"/>
    <property type="molecule type" value="Genomic_DNA"/>
</dbReference>
<evidence type="ECO:0000313" key="2">
    <source>
        <dbReference type="EMBL" id="SDN10719.1"/>
    </source>
</evidence>
<dbReference type="PANTHER" id="PTHR22642:SF2">
    <property type="entry name" value="PROTEIN LONG AFTER FAR-RED 3"/>
    <property type="match status" value="1"/>
</dbReference>
<dbReference type="PANTHER" id="PTHR22642">
    <property type="entry name" value="IMIDAZOLONEPROPIONASE"/>
    <property type="match status" value="1"/>
</dbReference>
<dbReference type="Proteomes" id="UP000199063">
    <property type="component" value="Unassembled WGS sequence"/>
</dbReference>
<dbReference type="InterPro" id="IPR011059">
    <property type="entry name" value="Metal-dep_hydrolase_composite"/>
</dbReference>
<sequence length="83" mass="8951">MVERASLSGRPIGPDEAITVEEALRSYTTEAARACHWDSDAGSITPGKRADLVVLGDDPLRTDASRIGDIEVVRTFLEGDDVH</sequence>
<dbReference type="Gene3D" id="2.30.40.10">
    <property type="entry name" value="Urease, subunit C, domain 1"/>
    <property type="match status" value="1"/>
</dbReference>
<dbReference type="Pfam" id="PF07969">
    <property type="entry name" value="Amidohydro_3"/>
    <property type="match status" value="1"/>
</dbReference>
<protein>
    <recommendedName>
        <fullName evidence="1">Amidohydrolase 3 domain-containing protein</fullName>
    </recommendedName>
</protein>
<reference evidence="3" key="1">
    <citation type="submission" date="2016-10" db="EMBL/GenBank/DDBJ databases">
        <authorList>
            <person name="Varghese N."/>
            <person name="Submissions S."/>
        </authorList>
    </citation>
    <scope>NUCLEOTIDE SEQUENCE [LARGE SCALE GENOMIC DNA]</scope>
    <source>
        <strain evidence="3">CGMCC 4.7042</strain>
    </source>
</reference>
<name>A0A1G9YNH5_9ACTN</name>
<dbReference type="AlphaFoldDB" id="A0A1G9YNH5"/>